<reference evidence="2" key="1">
    <citation type="submission" date="2014-11" db="EMBL/GenBank/DDBJ databases">
        <authorList>
            <person name="Amaro Gonzalez C."/>
        </authorList>
    </citation>
    <scope>NUCLEOTIDE SEQUENCE</scope>
</reference>
<evidence type="ECO:0000256" key="1">
    <source>
        <dbReference type="SAM" id="MobiDB-lite"/>
    </source>
</evidence>
<feature type="region of interest" description="Disordered" evidence="1">
    <location>
        <begin position="24"/>
        <end position="44"/>
    </location>
</feature>
<reference evidence="2" key="2">
    <citation type="journal article" date="2015" name="Fish Shellfish Immunol.">
        <title>Early steps in the European eel (Anguilla anguilla)-Vibrio vulnificus interaction in the gills: Role of the RtxA13 toxin.</title>
        <authorList>
            <person name="Callol A."/>
            <person name="Pajuelo D."/>
            <person name="Ebbesson L."/>
            <person name="Teles M."/>
            <person name="MacKenzie S."/>
            <person name="Amaro C."/>
        </authorList>
    </citation>
    <scope>NUCLEOTIDE SEQUENCE</scope>
</reference>
<name>A0A0E9XGW7_ANGAN</name>
<dbReference type="EMBL" id="GBXM01006881">
    <property type="protein sequence ID" value="JAI01697.1"/>
    <property type="molecule type" value="Transcribed_RNA"/>
</dbReference>
<sequence>MSTSPRTWSSSLTRSACRNLWRRGSSSPRFDRTADGDDVAHGHARPHSLPLLKLFLTTFTAPVLFTVVSQSVLCFTSHTANTCISLHM</sequence>
<evidence type="ECO:0000313" key="2">
    <source>
        <dbReference type="EMBL" id="JAI01697.1"/>
    </source>
</evidence>
<dbReference type="AlphaFoldDB" id="A0A0E9XGW7"/>
<accession>A0A0E9XGW7</accession>
<protein>
    <submittedName>
        <fullName evidence="2">Uncharacterized protein</fullName>
    </submittedName>
</protein>
<feature type="compositionally biased region" description="Basic and acidic residues" evidence="1">
    <location>
        <begin position="29"/>
        <end position="41"/>
    </location>
</feature>
<organism evidence="2">
    <name type="scientific">Anguilla anguilla</name>
    <name type="common">European freshwater eel</name>
    <name type="synonym">Muraena anguilla</name>
    <dbReference type="NCBI Taxonomy" id="7936"/>
    <lineage>
        <taxon>Eukaryota</taxon>
        <taxon>Metazoa</taxon>
        <taxon>Chordata</taxon>
        <taxon>Craniata</taxon>
        <taxon>Vertebrata</taxon>
        <taxon>Euteleostomi</taxon>
        <taxon>Actinopterygii</taxon>
        <taxon>Neopterygii</taxon>
        <taxon>Teleostei</taxon>
        <taxon>Anguilliformes</taxon>
        <taxon>Anguillidae</taxon>
        <taxon>Anguilla</taxon>
    </lineage>
</organism>
<proteinExistence type="predicted"/>